<dbReference type="OrthoDB" id="7068596at2"/>
<keyword evidence="4" id="KW-1185">Reference proteome</keyword>
<dbReference type="PATRIC" id="fig|754476.3.peg.2225"/>
<dbReference type="KEGG" id="mej:Q7A_2252"/>
<protein>
    <submittedName>
        <fullName evidence="3">Uncharacterized protein</fullName>
    </submittedName>
</protein>
<evidence type="ECO:0000256" key="1">
    <source>
        <dbReference type="SAM" id="MobiDB-lite"/>
    </source>
</evidence>
<feature type="region of interest" description="Disordered" evidence="1">
    <location>
        <begin position="36"/>
        <end position="90"/>
    </location>
</feature>
<feature type="region of interest" description="Disordered" evidence="1">
    <location>
        <begin position="107"/>
        <end position="152"/>
    </location>
</feature>
<accession>I1XKZ3</accession>
<dbReference type="RefSeq" id="WP_014707430.1">
    <property type="nucleotide sequence ID" value="NC_017857.3"/>
</dbReference>
<feature type="signal peptide" evidence="2">
    <location>
        <begin position="1"/>
        <end position="21"/>
    </location>
</feature>
<feature type="compositionally biased region" description="Polar residues" evidence="1">
    <location>
        <begin position="136"/>
        <end position="152"/>
    </location>
</feature>
<dbReference type="AlphaFoldDB" id="I1XKZ3"/>
<reference evidence="3 4" key="1">
    <citation type="journal article" date="2012" name="J. Bacteriol.">
        <title>Complete genome sequences of Methylophaga sp. strain JAM1 and Methylophaga sp. strain JAM7.</title>
        <authorList>
            <person name="Villeneuve C."/>
            <person name="Martineau C."/>
            <person name="Mauffrey F."/>
            <person name="Villemur R."/>
        </authorList>
    </citation>
    <scope>NUCLEOTIDE SEQUENCE [LARGE SCALE GENOMIC DNA]</scope>
    <source>
        <strain evidence="3 4">JAM1</strain>
    </source>
</reference>
<feature type="compositionally biased region" description="Basic and acidic residues" evidence="1">
    <location>
        <begin position="73"/>
        <end position="83"/>
    </location>
</feature>
<dbReference type="HOGENOM" id="CLU_108835_3_0_6"/>
<evidence type="ECO:0000256" key="2">
    <source>
        <dbReference type="SAM" id="SignalP"/>
    </source>
</evidence>
<evidence type="ECO:0000313" key="4">
    <source>
        <dbReference type="Proteomes" id="UP000009144"/>
    </source>
</evidence>
<dbReference type="STRING" id="754476.Q7A_2252"/>
<name>I1XKZ3_METNJ</name>
<dbReference type="eggNOG" id="ENOG5030SUK">
    <property type="taxonomic scope" value="Bacteria"/>
</dbReference>
<proteinExistence type="predicted"/>
<evidence type="ECO:0000313" key="3">
    <source>
        <dbReference type="EMBL" id="AFI85062.1"/>
    </source>
</evidence>
<gene>
    <name evidence="3" type="ordered locus">Q7A_2252</name>
</gene>
<keyword evidence="2" id="KW-0732">Signal</keyword>
<dbReference type="Pfam" id="PF13511">
    <property type="entry name" value="DUF4124"/>
    <property type="match status" value="1"/>
</dbReference>
<dbReference type="Proteomes" id="UP000009144">
    <property type="component" value="Chromosome"/>
</dbReference>
<sequence>MFIPQLSACCLAFVIAMTVQADAYKWVDDDGEVIYSQTPPVDKPYEKMGTPPPPSMNPEAAKKEVELLIEQQKATDEAREERQQTQQQEELAAEALAENCRIANYNLQQYQDNPGRRMMDSEGNVTRPTEEERQQKISTLKQQVNQFCKQEK</sequence>
<reference evidence="3 4" key="2">
    <citation type="journal article" date="2013" name="Int. J. Syst. Evol. Microbiol.">
        <title>Methylophaga nitratireducenticrescens sp. nov. and Methylophaga frappieri sp. nov., isolated from the biofilm of the methanol-fed denitrification system treating the seawater at the Montreal Biodome.</title>
        <authorList>
            <person name="Villeneuve C."/>
            <person name="Martineau C."/>
            <person name="Mauffrey F."/>
            <person name="Villemur R."/>
        </authorList>
    </citation>
    <scope>NUCLEOTIDE SEQUENCE [LARGE SCALE GENOMIC DNA]</scope>
    <source>
        <strain evidence="3 4">JAM1</strain>
    </source>
</reference>
<organism evidence="3 4">
    <name type="scientific">Methylophaga nitratireducenticrescens</name>
    <dbReference type="NCBI Taxonomy" id="754476"/>
    <lineage>
        <taxon>Bacteria</taxon>
        <taxon>Pseudomonadati</taxon>
        <taxon>Pseudomonadota</taxon>
        <taxon>Gammaproteobacteria</taxon>
        <taxon>Thiotrichales</taxon>
        <taxon>Piscirickettsiaceae</taxon>
        <taxon>Methylophaga</taxon>
    </lineage>
</organism>
<feature type="chain" id="PRO_5015093914" evidence="2">
    <location>
        <begin position="22"/>
        <end position="152"/>
    </location>
</feature>
<dbReference type="EMBL" id="CP003390">
    <property type="protein sequence ID" value="AFI85062.1"/>
    <property type="molecule type" value="Genomic_DNA"/>
</dbReference>
<dbReference type="InterPro" id="IPR025392">
    <property type="entry name" value="DUF4124"/>
</dbReference>